<keyword evidence="2" id="KW-1185">Reference proteome</keyword>
<sequence>MSRSLRPRKERPDYALLVSGDPNAAAGPSNATNDAGSDFAPEGDEDALGSEDDEREKGVDPNEEGDYDEELPKAPRSTAGGKGKAAAKARTPISAPDTIERNVLTLLPEHASHRQMYHLPQPSVNHRHKAIPIFRSEGGLTERLVRAPVLFGPNETVRTNGYTSAQRTTDRLNKALGYNVGPGPFWSLCEDRGWYKEGRRDADNVGEAARRPRVYEGVGVHHGWNVLNTQTALPYLPAEPSSAGASTLTCDFGPFEKQTTVEMRTLDTVDLSRFFPESRSHVFYVGAPVLALDWCPIFIDDRPYCSHKHFLAVAPLPSKDHAPRVGRKAQHPAPAHIQIWSFGPSQAPGYPNDPGTMRCELILCVDVGPALELRWCPLPSNDTVPTSTQRRLGLLAGTFEDGSLSVYAVPYPADFGNDGKPPYIHLGEPAVRIELEDTACWSLDWASSEVLAIGCTNGVIAVYDVGSALRAGYPVIDLLPTHYMHIHQSAIHSISWVRAPQTLGSGAPDLGSNPTVIASGGHDGLECLTDIRDPSGNTMNRTRDVIPCIPYSPYAGGPITIDHENIVKAYSVSPSMLGRGHMLLEPTGPVWSASASDYHPQLAVGSADGSLLTTNMLRSARRGGAVPFLQHQLFQLDYNRATGAFRMLERFLPRETPDRSAMRGRAPRPPAQESTGAWPAAVGVMRVAWHQGAGLGAAGIVASATAAGLCRVDCVEGRWMKGYVPYGGVAGIRGEEGGMDVDDEDEDE</sequence>
<comment type="caution">
    <text evidence="1">The sequence shown here is derived from an EMBL/GenBank/DDBJ whole genome shotgun (WGS) entry which is preliminary data.</text>
</comment>
<reference evidence="1" key="2">
    <citation type="journal article" date="2022" name="New Phytol.">
        <title>Evolutionary transition to the ectomycorrhizal habit in the genomes of a hyperdiverse lineage of mushroom-forming fungi.</title>
        <authorList>
            <person name="Looney B."/>
            <person name="Miyauchi S."/>
            <person name="Morin E."/>
            <person name="Drula E."/>
            <person name="Courty P.E."/>
            <person name="Kohler A."/>
            <person name="Kuo A."/>
            <person name="LaButti K."/>
            <person name="Pangilinan J."/>
            <person name="Lipzen A."/>
            <person name="Riley R."/>
            <person name="Andreopoulos W."/>
            <person name="He G."/>
            <person name="Johnson J."/>
            <person name="Nolan M."/>
            <person name="Tritt A."/>
            <person name="Barry K.W."/>
            <person name="Grigoriev I.V."/>
            <person name="Nagy L.G."/>
            <person name="Hibbett D."/>
            <person name="Henrissat B."/>
            <person name="Matheny P.B."/>
            <person name="Labbe J."/>
            <person name="Martin F.M."/>
        </authorList>
    </citation>
    <scope>NUCLEOTIDE SEQUENCE</scope>
    <source>
        <strain evidence="1">EC-137</strain>
    </source>
</reference>
<dbReference type="Proteomes" id="UP000814128">
    <property type="component" value="Unassembled WGS sequence"/>
</dbReference>
<reference evidence="1" key="1">
    <citation type="submission" date="2021-02" db="EMBL/GenBank/DDBJ databases">
        <authorList>
            <consortium name="DOE Joint Genome Institute"/>
            <person name="Ahrendt S."/>
            <person name="Looney B.P."/>
            <person name="Miyauchi S."/>
            <person name="Morin E."/>
            <person name="Drula E."/>
            <person name="Courty P.E."/>
            <person name="Chicoki N."/>
            <person name="Fauchery L."/>
            <person name="Kohler A."/>
            <person name="Kuo A."/>
            <person name="Labutti K."/>
            <person name="Pangilinan J."/>
            <person name="Lipzen A."/>
            <person name="Riley R."/>
            <person name="Andreopoulos W."/>
            <person name="He G."/>
            <person name="Johnson J."/>
            <person name="Barry K.W."/>
            <person name="Grigoriev I.V."/>
            <person name="Nagy L."/>
            <person name="Hibbett D."/>
            <person name="Henrissat B."/>
            <person name="Matheny P.B."/>
            <person name="Labbe J."/>
            <person name="Martin F."/>
        </authorList>
    </citation>
    <scope>NUCLEOTIDE SEQUENCE</scope>
    <source>
        <strain evidence="1">EC-137</strain>
    </source>
</reference>
<dbReference type="EMBL" id="MU273499">
    <property type="protein sequence ID" value="KAI0034530.1"/>
    <property type="molecule type" value="Genomic_DNA"/>
</dbReference>
<gene>
    <name evidence="1" type="ORF">K488DRAFT_45316</name>
</gene>
<protein>
    <submittedName>
        <fullName evidence="1">Uncharacterized protein</fullName>
    </submittedName>
</protein>
<name>A0ACB8QSL0_9AGAM</name>
<organism evidence="1 2">
    <name type="scientific">Vararia minispora EC-137</name>
    <dbReference type="NCBI Taxonomy" id="1314806"/>
    <lineage>
        <taxon>Eukaryota</taxon>
        <taxon>Fungi</taxon>
        <taxon>Dikarya</taxon>
        <taxon>Basidiomycota</taxon>
        <taxon>Agaricomycotina</taxon>
        <taxon>Agaricomycetes</taxon>
        <taxon>Russulales</taxon>
        <taxon>Lachnocladiaceae</taxon>
        <taxon>Vararia</taxon>
    </lineage>
</organism>
<evidence type="ECO:0000313" key="2">
    <source>
        <dbReference type="Proteomes" id="UP000814128"/>
    </source>
</evidence>
<proteinExistence type="predicted"/>
<evidence type="ECO:0000313" key="1">
    <source>
        <dbReference type="EMBL" id="KAI0034530.1"/>
    </source>
</evidence>
<accession>A0ACB8QSL0</accession>